<organism evidence="3 4">
    <name type="scientific">Limulus polyphemus</name>
    <name type="common">Atlantic horseshoe crab</name>
    <dbReference type="NCBI Taxonomy" id="6850"/>
    <lineage>
        <taxon>Eukaryota</taxon>
        <taxon>Metazoa</taxon>
        <taxon>Ecdysozoa</taxon>
        <taxon>Arthropoda</taxon>
        <taxon>Chelicerata</taxon>
        <taxon>Merostomata</taxon>
        <taxon>Xiphosura</taxon>
        <taxon>Limulidae</taxon>
        <taxon>Limulus</taxon>
    </lineage>
</organism>
<name>A0ABM1TIT3_LIMPO</name>
<feature type="domain" description="ZP" evidence="2">
    <location>
        <begin position="31"/>
        <end position="211"/>
    </location>
</feature>
<sequence length="211" mass="23823">MKRWLKIVLFLSVTFFTTLLVRALEANIEVDCRSDHENIVVVIRTNLPFFGMAYVTRSHKDQRCVIHGKGNTTLYMKIPFRGCNTTQDEDGLFMNRIRVQHHKLIVSAGDGEYDVGCQMFHGDLRIGTDHDMKIEELPKNTSSVTTNSSTAPQVLLRIYDFENDAFVNTVGLGQIVELEITITNGRLHQGRVSDCDAYGGDGRAFAIIRNL</sequence>
<evidence type="ECO:0000313" key="3">
    <source>
        <dbReference type="Proteomes" id="UP000694941"/>
    </source>
</evidence>
<dbReference type="PANTHER" id="PTHR46560:SF5">
    <property type="entry name" value="CYPHER, ISOFORM B"/>
    <property type="match status" value="1"/>
</dbReference>
<evidence type="ECO:0000313" key="4">
    <source>
        <dbReference type="RefSeq" id="XP_022255789.1"/>
    </source>
</evidence>
<dbReference type="InterPro" id="IPR056953">
    <property type="entry name" value="CUT_N"/>
</dbReference>
<dbReference type="RefSeq" id="XP_022255789.1">
    <property type="nucleotide sequence ID" value="XM_022400081.1"/>
</dbReference>
<dbReference type="InterPro" id="IPR001507">
    <property type="entry name" value="ZP_dom"/>
</dbReference>
<protein>
    <submittedName>
        <fullName evidence="4">Uncharacterized protein LOC106471470</fullName>
    </submittedName>
</protein>
<gene>
    <name evidence="4" type="primary">LOC106471470</name>
</gene>
<dbReference type="PROSITE" id="PS51034">
    <property type="entry name" value="ZP_2"/>
    <property type="match status" value="1"/>
</dbReference>
<dbReference type="Proteomes" id="UP000694941">
    <property type="component" value="Unplaced"/>
</dbReference>
<feature type="signal peptide" evidence="1">
    <location>
        <begin position="1"/>
        <end position="23"/>
    </location>
</feature>
<proteinExistence type="predicted"/>
<dbReference type="GeneID" id="106471470"/>
<feature type="chain" id="PRO_5045743321" evidence="1">
    <location>
        <begin position="24"/>
        <end position="211"/>
    </location>
</feature>
<dbReference type="PANTHER" id="PTHR46560">
    <property type="entry name" value="CYPHER, ISOFORM B"/>
    <property type="match status" value="1"/>
</dbReference>
<evidence type="ECO:0000259" key="2">
    <source>
        <dbReference type="PROSITE" id="PS51034"/>
    </source>
</evidence>
<evidence type="ECO:0000256" key="1">
    <source>
        <dbReference type="SAM" id="SignalP"/>
    </source>
</evidence>
<reference evidence="4" key="1">
    <citation type="submission" date="2025-08" db="UniProtKB">
        <authorList>
            <consortium name="RefSeq"/>
        </authorList>
    </citation>
    <scope>IDENTIFICATION</scope>
    <source>
        <tissue evidence="4">Muscle</tissue>
    </source>
</reference>
<keyword evidence="1" id="KW-0732">Signal</keyword>
<dbReference type="Pfam" id="PF25057">
    <property type="entry name" value="CUT_N"/>
    <property type="match status" value="1"/>
</dbReference>
<keyword evidence="3" id="KW-1185">Reference proteome</keyword>
<accession>A0ABM1TIT3</accession>